<dbReference type="KEGG" id="bsen:DP114_19150"/>
<dbReference type="SUPFAM" id="SSF53335">
    <property type="entry name" value="S-adenosyl-L-methionine-dependent methyltransferases"/>
    <property type="match status" value="1"/>
</dbReference>
<dbReference type="Proteomes" id="UP000503129">
    <property type="component" value="Chromosome"/>
</dbReference>
<sequence length="164" mass="17583">MIAWRGDEQVLDVGTGRGLLAIGAAKCLSSGKAIGIDIWRAQDLSGNTMENTLRNVALEGMQGKVELKKEDIRSTSFADQSFDVILSLLCLHNIEDEKERDVACHEIARILKPGGTVLIADYIPTGGYAKALAAAGLAVKSSKSHLRAAYALMWIVTATKEGNL</sequence>
<evidence type="ECO:0000313" key="2">
    <source>
        <dbReference type="EMBL" id="QDL12317.1"/>
    </source>
</evidence>
<evidence type="ECO:0000313" key="3">
    <source>
        <dbReference type="Proteomes" id="UP000503129"/>
    </source>
</evidence>
<dbReference type="AlphaFoldDB" id="A0A856MRW8"/>
<dbReference type="InterPro" id="IPR013216">
    <property type="entry name" value="Methyltransf_11"/>
</dbReference>
<protein>
    <submittedName>
        <fullName evidence="2">Class I SAM-dependent methyltransferase</fullName>
    </submittedName>
</protein>
<proteinExistence type="predicted"/>
<dbReference type="CDD" id="cd02440">
    <property type="entry name" value="AdoMet_MTases"/>
    <property type="match status" value="1"/>
</dbReference>
<dbReference type="GO" id="GO:0032259">
    <property type="term" value="P:methylation"/>
    <property type="evidence" value="ECO:0007669"/>
    <property type="project" value="UniProtKB-KW"/>
</dbReference>
<dbReference type="Pfam" id="PF08241">
    <property type="entry name" value="Methyltransf_11"/>
    <property type="match status" value="1"/>
</dbReference>
<evidence type="ECO:0000259" key="1">
    <source>
        <dbReference type="Pfam" id="PF08241"/>
    </source>
</evidence>
<reference evidence="2 3" key="1">
    <citation type="submission" date="2018-06" db="EMBL/GenBank/DDBJ databases">
        <title>Comparative genomics of Brasilonema spp. strains.</title>
        <authorList>
            <person name="Alvarenga D.O."/>
            <person name="Fiore M.F."/>
            <person name="Varani A.M."/>
        </authorList>
    </citation>
    <scope>NUCLEOTIDE SEQUENCE [LARGE SCALE GENOMIC DNA]</scope>
    <source>
        <strain evidence="2 3">CENA114</strain>
    </source>
</reference>
<keyword evidence="3" id="KW-1185">Reference proteome</keyword>
<organism evidence="2 3">
    <name type="scientific">Brasilonema sennae CENA114</name>
    <dbReference type="NCBI Taxonomy" id="415709"/>
    <lineage>
        <taxon>Bacteria</taxon>
        <taxon>Bacillati</taxon>
        <taxon>Cyanobacteriota</taxon>
        <taxon>Cyanophyceae</taxon>
        <taxon>Nostocales</taxon>
        <taxon>Scytonemataceae</taxon>
        <taxon>Brasilonema</taxon>
        <taxon>Bromeliae group (in: Brasilonema)</taxon>
    </lineage>
</organism>
<dbReference type="Gene3D" id="3.40.50.150">
    <property type="entry name" value="Vaccinia Virus protein VP39"/>
    <property type="match status" value="1"/>
</dbReference>
<keyword evidence="2" id="KW-0489">Methyltransferase</keyword>
<dbReference type="PANTHER" id="PTHR45277">
    <property type="entry name" value="EXPRESSED PROTEIN"/>
    <property type="match status" value="1"/>
</dbReference>
<dbReference type="InterPro" id="IPR029063">
    <property type="entry name" value="SAM-dependent_MTases_sf"/>
</dbReference>
<feature type="domain" description="Methyltransferase type 11" evidence="1">
    <location>
        <begin position="11"/>
        <end position="119"/>
    </location>
</feature>
<dbReference type="PANTHER" id="PTHR45277:SF1">
    <property type="entry name" value="EXPRESSED PROTEIN"/>
    <property type="match status" value="1"/>
</dbReference>
<keyword evidence="2" id="KW-0808">Transferase</keyword>
<accession>A0A856MRW8</accession>
<name>A0A856MRW8_9CYAN</name>
<gene>
    <name evidence="2" type="ORF">DP114_19150</name>
</gene>
<dbReference type="GO" id="GO:0008757">
    <property type="term" value="F:S-adenosylmethionine-dependent methyltransferase activity"/>
    <property type="evidence" value="ECO:0007669"/>
    <property type="project" value="InterPro"/>
</dbReference>
<dbReference type="EMBL" id="CP030118">
    <property type="protein sequence ID" value="QDL12317.1"/>
    <property type="molecule type" value="Genomic_DNA"/>
</dbReference>